<dbReference type="KEGG" id="hhk:HH1059_04840"/>
<proteinExistence type="predicted"/>
<dbReference type="OrthoDB" id="9808735at2"/>
<evidence type="ECO:0000313" key="4">
    <source>
        <dbReference type="Proteomes" id="UP000218890"/>
    </source>
</evidence>
<dbReference type="RefSeq" id="WP_096407860.1">
    <property type="nucleotide sequence ID" value="NZ_AP017372.2"/>
</dbReference>
<dbReference type="PANTHER" id="PTHR43031:SF16">
    <property type="entry name" value="OXIDOREDUCTASE"/>
    <property type="match status" value="1"/>
</dbReference>
<evidence type="ECO:0000313" key="3">
    <source>
        <dbReference type="EMBL" id="BAU57167.1"/>
    </source>
</evidence>
<dbReference type="InterPro" id="IPR050229">
    <property type="entry name" value="GlpE_sulfurtransferase"/>
</dbReference>
<sequence>MVELPVWIAEDPVRFVVIVALVLLFARMVWRRLTRKYLPLSAEQAAERLDDGQTLFLDVRTGAELHGGTIPAAMHIPKHLLRRRLADLEISSDTPIVVYCQSGMRSASAARILTRHGFSEVYNLQGGMAAWRAHNLPVSSDD</sequence>
<organism evidence="3 4">
    <name type="scientific">Halorhodospira halochloris</name>
    <name type="common">Ectothiorhodospira halochloris</name>
    <dbReference type="NCBI Taxonomy" id="1052"/>
    <lineage>
        <taxon>Bacteria</taxon>
        <taxon>Pseudomonadati</taxon>
        <taxon>Pseudomonadota</taxon>
        <taxon>Gammaproteobacteria</taxon>
        <taxon>Chromatiales</taxon>
        <taxon>Ectothiorhodospiraceae</taxon>
        <taxon>Halorhodospira</taxon>
    </lineage>
</organism>
<keyword evidence="4" id="KW-1185">Reference proteome</keyword>
<keyword evidence="1" id="KW-1133">Transmembrane helix</keyword>
<dbReference type="EMBL" id="AP017372">
    <property type="protein sequence ID" value="BAU57167.1"/>
    <property type="molecule type" value="Genomic_DNA"/>
</dbReference>
<dbReference type="InterPro" id="IPR036873">
    <property type="entry name" value="Rhodanese-like_dom_sf"/>
</dbReference>
<dbReference type="Gene3D" id="3.40.250.10">
    <property type="entry name" value="Rhodanese-like domain"/>
    <property type="match status" value="1"/>
</dbReference>
<dbReference type="CDD" id="cd00158">
    <property type="entry name" value="RHOD"/>
    <property type="match status" value="1"/>
</dbReference>
<dbReference type="PROSITE" id="PS50206">
    <property type="entry name" value="RHODANESE_3"/>
    <property type="match status" value="1"/>
</dbReference>
<dbReference type="SMART" id="SM00450">
    <property type="entry name" value="RHOD"/>
    <property type="match status" value="1"/>
</dbReference>
<reference evidence="3" key="1">
    <citation type="submission" date="2016-02" db="EMBL/GenBank/DDBJ databases">
        <title>Halorhodospira halochloris DSM-1059 complete genome, version 2.</title>
        <authorList>
            <person name="Tsukatani Y."/>
        </authorList>
    </citation>
    <scope>NUCLEOTIDE SEQUENCE</scope>
    <source>
        <strain evidence="3">DSM 1059</strain>
    </source>
</reference>
<gene>
    <name evidence="3" type="ORF">HH1059_04840</name>
</gene>
<dbReference type="SUPFAM" id="SSF52821">
    <property type="entry name" value="Rhodanese/Cell cycle control phosphatase"/>
    <property type="match status" value="1"/>
</dbReference>
<dbReference type="PANTHER" id="PTHR43031">
    <property type="entry name" value="FAD-DEPENDENT OXIDOREDUCTASE"/>
    <property type="match status" value="1"/>
</dbReference>
<feature type="transmembrane region" description="Helical" evidence="1">
    <location>
        <begin position="12"/>
        <end position="30"/>
    </location>
</feature>
<keyword evidence="1" id="KW-0812">Transmembrane</keyword>
<keyword evidence="1" id="KW-0472">Membrane</keyword>
<dbReference type="Pfam" id="PF00581">
    <property type="entry name" value="Rhodanese"/>
    <property type="match status" value="1"/>
</dbReference>
<accession>A0A0X8X8T8</accession>
<dbReference type="AlphaFoldDB" id="A0A0X8X8T8"/>
<evidence type="ECO:0000256" key="1">
    <source>
        <dbReference type="SAM" id="Phobius"/>
    </source>
</evidence>
<feature type="domain" description="Rhodanese" evidence="2">
    <location>
        <begin position="50"/>
        <end position="140"/>
    </location>
</feature>
<protein>
    <submittedName>
        <fullName evidence="3">Rhodanese-related sulfurtransferase</fullName>
    </submittedName>
</protein>
<dbReference type="GO" id="GO:0016740">
    <property type="term" value="F:transferase activity"/>
    <property type="evidence" value="ECO:0007669"/>
    <property type="project" value="UniProtKB-KW"/>
</dbReference>
<dbReference type="InterPro" id="IPR001763">
    <property type="entry name" value="Rhodanese-like_dom"/>
</dbReference>
<dbReference type="Proteomes" id="UP000218890">
    <property type="component" value="Chromosome"/>
</dbReference>
<name>A0A0X8X8T8_HALHR</name>
<evidence type="ECO:0000259" key="2">
    <source>
        <dbReference type="PROSITE" id="PS50206"/>
    </source>
</evidence>